<evidence type="ECO:0000259" key="8">
    <source>
        <dbReference type="PROSITE" id="PS50843"/>
    </source>
</evidence>
<keyword evidence="5" id="KW-0472">Membrane</keyword>
<dbReference type="InterPro" id="IPR007117">
    <property type="entry name" value="Expansin_CBD"/>
</dbReference>
<dbReference type="AlphaFoldDB" id="A0A388KZI7"/>
<evidence type="ECO:0000256" key="6">
    <source>
        <dbReference type="RuleBase" id="RU365023"/>
    </source>
</evidence>
<dbReference type="PANTHER" id="PTHR31867">
    <property type="entry name" value="EXPANSIN-A15"/>
    <property type="match status" value="1"/>
</dbReference>
<feature type="chain" id="PRO_5017098671" description="Expansin" evidence="6">
    <location>
        <begin position="28"/>
        <end position="262"/>
    </location>
</feature>
<protein>
    <recommendedName>
        <fullName evidence="6">Expansin</fullName>
    </recommendedName>
</protein>
<dbReference type="GO" id="GO:0016020">
    <property type="term" value="C:membrane"/>
    <property type="evidence" value="ECO:0007669"/>
    <property type="project" value="UniProtKB-SubCell"/>
</dbReference>
<dbReference type="InterPro" id="IPR007118">
    <property type="entry name" value="Expan_Lol_pI"/>
</dbReference>
<dbReference type="EMBL" id="BFEA01000224">
    <property type="protein sequence ID" value="GBG75428.1"/>
    <property type="molecule type" value="Genomic_DNA"/>
</dbReference>
<dbReference type="PROSITE" id="PS50843">
    <property type="entry name" value="EXPANSIN_CBD"/>
    <property type="match status" value="1"/>
</dbReference>
<dbReference type="OMA" id="NSEYHIS"/>
<comment type="caution">
    <text evidence="9">The sequence shown here is derived from an EMBL/GenBank/DDBJ whole genome shotgun (WGS) entry which is preliminary data.</text>
</comment>
<keyword evidence="3 6" id="KW-0964">Secreted</keyword>
<dbReference type="SUPFAM" id="SSF49590">
    <property type="entry name" value="PHL pollen allergen"/>
    <property type="match status" value="1"/>
</dbReference>
<feature type="domain" description="Expansin-like EG45" evidence="7">
    <location>
        <begin position="58"/>
        <end position="160"/>
    </location>
</feature>
<sequence>MGSIRLLLGAVIAVLALVSFHVGGANGFSIGSICNPLLSATGPWISGHATFYDDHGRGGACGYGRLGSELFGGRYAAGSPRVYLGGMACGMCLEVKCVGVPACKPATVRVTVTDLCPDRPPNTQWCGGGKLHLDMATAAFPVIANPRAGHVPIQFRSVPCAPYKMLKLHLRGNMFGWLEVTALGIPGSGKVLKMEVAGSDGSWVVMKRAFGAAWAVAGRPMRSPISVRIAIFGKLCKLVAKNCISGQNFNGVDLSCAYSVGY</sequence>
<evidence type="ECO:0000256" key="5">
    <source>
        <dbReference type="ARBA" id="ARBA00023136"/>
    </source>
</evidence>
<dbReference type="InterPro" id="IPR036749">
    <property type="entry name" value="Expansin_CBD_sf"/>
</dbReference>
<evidence type="ECO:0000256" key="3">
    <source>
        <dbReference type="ARBA" id="ARBA00022525"/>
    </source>
</evidence>
<name>A0A388KZI7_CHABU</name>
<feature type="domain" description="Expansin-like CBD" evidence="8">
    <location>
        <begin position="176"/>
        <end position="244"/>
    </location>
</feature>
<keyword evidence="4 6" id="KW-0732">Signal</keyword>
<dbReference type="PROSITE" id="PS50842">
    <property type="entry name" value="EXPANSIN_EG45"/>
    <property type="match status" value="1"/>
</dbReference>
<comment type="subcellular location">
    <subcellularLocation>
        <location evidence="6">Secreted</location>
        <location evidence="6">Cell wall</location>
    </subcellularLocation>
    <subcellularLocation>
        <location evidence="6">Membrane</location>
        <topology evidence="6">Peripheral membrane protein</topology>
    </subcellularLocation>
</comment>
<keyword evidence="10" id="KW-1185">Reference proteome</keyword>
<dbReference type="Gene3D" id="2.60.40.760">
    <property type="entry name" value="Expansin, cellulose-binding-like domain"/>
    <property type="match status" value="1"/>
</dbReference>
<evidence type="ECO:0000259" key="7">
    <source>
        <dbReference type="PROSITE" id="PS50842"/>
    </source>
</evidence>
<dbReference type="GO" id="GO:0005576">
    <property type="term" value="C:extracellular region"/>
    <property type="evidence" value="ECO:0007669"/>
    <property type="project" value="InterPro"/>
</dbReference>
<dbReference type="Gene3D" id="2.40.40.10">
    <property type="entry name" value="RlpA-like domain"/>
    <property type="match status" value="1"/>
</dbReference>
<feature type="signal peptide" evidence="6">
    <location>
        <begin position="1"/>
        <end position="27"/>
    </location>
</feature>
<dbReference type="CDD" id="cd22271">
    <property type="entry name" value="DPBB_EXP_N-like"/>
    <property type="match status" value="1"/>
</dbReference>
<accession>A0A388KZI7</accession>
<dbReference type="SMART" id="SM00837">
    <property type="entry name" value="DPBB_1"/>
    <property type="match status" value="1"/>
</dbReference>
<comment type="similarity">
    <text evidence="1 6">Belongs to the expansin family. Expansin A subfamily.</text>
</comment>
<dbReference type="OrthoDB" id="5823761at2759"/>
<evidence type="ECO:0000313" key="10">
    <source>
        <dbReference type="Proteomes" id="UP000265515"/>
    </source>
</evidence>
<evidence type="ECO:0000256" key="4">
    <source>
        <dbReference type="ARBA" id="ARBA00022729"/>
    </source>
</evidence>
<gene>
    <name evidence="9" type="ORF">CBR_g20058</name>
</gene>
<evidence type="ECO:0000313" key="9">
    <source>
        <dbReference type="EMBL" id="GBG75428.1"/>
    </source>
</evidence>
<reference evidence="9 10" key="1">
    <citation type="journal article" date="2018" name="Cell">
        <title>The Chara Genome: Secondary Complexity and Implications for Plant Terrestrialization.</title>
        <authorList>
            <person name="Nishiyama T."/>
            <person name="Sakayama H."/>
            <person name="Vries J.D."/>
            <person name="Buschmann H."/>
            <person name="Saint-Marcoux D."/>
            <person name="Ullrich K.K."/>
            <person name="Haas F.B."/>
            <person name="Vanderstraeten L."/>
            <person name="Becker D."/>
            <person name="Lang D."/>
            <person name="Vosolsobe S."/>
            <person name="Rombauts S."/>
            <person name="Wilhelmsson P.K.I."/>
            <person name="Janitza P."/>
            <person name="Kern R."/>
            <person name="Heyl A."/>
            <person name="Rumpler F."/>
            <person name="Villalobos L.I.A.C."/>
            <person name="Clay J.M."/>
            <person name="Skokan R."/>
            <person name="Toyoda A."/>
            <person name="Suzuki Y."/>
            <person name="Kagoshima H."/>
            <person name="Schijlen E."/>
            <person name="Tajeshwar N."/>
            <person name="Catarino B."/>
            <person name="Hetherington A.J."/>
            <person name="Saltykova A."/>
            <person name="Bonnot C."/>
            <person name="Breuninger H."/>
            <person name="Symeonidi A."/>
            <person name="Radhakrishnan G.V."/>
            <person name="Van Nieuwerburgh F."/>
            <person name="Deforce D."/>
            <person name="Chang C."/>
            <person name="Karol K.G."/>
            <person name="Hedrich R."/>
            <person name="Ulvskov P."/>
            <person name="Glockner G."/>
            <person name="Delwiche C.F."/>
            <person name="Petrasek J."/>
            <person name="Van de Peer Y."/>
            <person name="Friml J."/>
            <person name="Beilby M."/>
            <person name="Dolan L."/>
            <person name="Kohara Y."/>
            <person name="Sugano S."/>
            <person name="Fujiyama A."/>
            <person name="Delaux P.-M."/>
            <person name="Quint M."/>
            <person name="TheiBen G."/>
            <person name="Hagemann M."/>
            <person name="Harholt J."/>
            <person name="Dunand C."/>
            <person name="Zachgo S."/>
            <person name="Langdale J."/>
            <person name="Maumus F."/>
            <person name="Straeten D.V.D."/>
            <person name="Gould S.B."/>
            <person name="Rensing S.A."/>
        </authorList>
    </citation>
    <scope>NUCLEOTIDE SEQUENCE [LARGE SCALE GENOMIC DNA]</scope>
    <source>
        <strain evidence="9 10">S276</strain>
    </source>
</reference>
<dbReference type="Pfam" id="PF01357">
    <property type="entry name" value="Expansin_C"/>
    <property type="match status" value="1"/>
</dbReference>
<dbReference type="InterPro" id="IPR009009">
    <property type="entry name" value="RlpA-like_DPBB"/>
</dbReference>
<dbReference type="GO" id="GO:0009664">
    <property type="term" value="P:plant-type cell wall organization"/>
    <property type="evidence" value="ECO:0007669"/>
    <property type="project" value="InterPro"/>
</dbReference>
<keyword evidence="6" id="KW-0961">Cell wall biogenesis/degradation</keyword>
<proteinExistence type="inferred from homology"/>
<dbReference type="InterPro" id="IPR007112">
    <property type="entry name" value="Expansin/allergen_DPBB_dom"/>
</dbReference>
<keyword evidence="2 6" id="KW-0134">Cell wall</keyword>
<dbReference type="InterPro" id="IPR002963">
    <property type="entry name" value="Expansin"/>
</dbReference>
<organism evidence="9 10">
    <name type="scientific">Chara braunii</name>
    <name type="common">Braun's stonewort</name>
    <dbReference type="NCBI Taxonomy" id="69332"/>
    <lineage>
        <taxon>Eukaryota</taxon>
        <taxon>Viridiplantae</taxon>
        <taxon>Streptophyta</taxon>
        <taxon>Charophyceae</taxon>
        <taxon>Charales</taxon>
        <taxon>Characeae</taxon>
        <taxon>Chara</taxon>
    </lineage>
</organism>
<dbReference type="Proteomes" id="UP000265515">
    <property type="component" value="Unassembled WGS sequence"/>
</dbReference>
<dbReference type="PRINTS" id="PR01226">
    <property type="entry name" value="EXPANSIN"/>
</dbReference>
<dbReference type="PRINTS" id="PR01225">
    <property type="entry name" value="EXPANSNFAMLY"/>
</dbReference>
<dbReference type="Gramene" id="GBG75428">
    <property type="protein sequence ID" value="GBG75428"/>
    <property type="gene ID" value="CBR_g20058"/>
</dbReference>
<dbReference type="Pfam" id="PF03330">
    <property type="entry name" value="DPBB_1"/>
    <property type="match status" value="1"/>
</dbReference>
<dbReference type="SUPFAM" id="SSF50685">
    <property type="entry name" value="Barwin-like endoglucanases"/>
    <property type="match status" value="1"/>
</dbReference>
<evidence type="ECO:0000256" key="2">
    <source>
        <dbReference type="ARBA" id="ARBA00022512"/>
    </source>
</evidence>
<evidence type="ECO:0000256" key="1">
    <source>
        <dbReference type="ARBA" id="ARBA00005392"/>
    </source>
</evidence>
<dbReference type="STRING" id="69332.A0A388KZI7"/>
<comment type="function">
    <text evidence="6">Causes loosening and extension of plant cell walls by disrupting non-covalent bonding between cellulose microfibrils and matrix glucans. No enzymatic activity has been found.</text>
</comment>
<dbReference type="InterPro" id="IPR036908">
    <property type="entry name" value="RlpA-like_sf"/>
</dbReference>